<organism evidence="1 2">
    <name type="scientific">Bacterioplanoides pacificum</name>
    <dbReference type="NCBI Taxonomy" id="1171596"/>
    <lineage>
        <taxon>Bacteria</taxon>
        <taxon>Pseudomonadati</taxon>
        <taxon>Pseudomonadota</taxon>
        <taxon>Gammaproteobacteria</taxon>
        <taxon>Oceanospirillales</taxon>
        <taxon>Oceanospirillaceae</taxon>
        <taxon>Bacterioplanoides</taxon>
    </lineage>
</organism>
<keyword evidence="2" id="KW-1185">Reference proteome</keyword>
<protein>
    <recommendedName>
        <fullName evidence="3">Leucine carboxyl methyltransferase</fullName>
    </recommendedName>
</protein>
<proteinExistence type="predicted"/>
<dbReference type="RefSeq" id="WP_376868329.1">
    <property type="nucleotide sequence ID" value="NZ_JBHRYB010000024.1"/>
</dbReference>
<evidence type="ECO:0008006" key="3">
    <source>
        <dbReference type="Google" id="ProtNLM"/>
    </source>
</evidence>
<evidence type="ECO:0000313" key="2">
    <source>
        <dbReference type="Proteomes" id="UP001595722"/>
    </source>
</evidence>
<comment type="caution">
    <text evidence="1">The sequence shown here is derived from an EMBL/GenBank/DDBJ whole genome shotgun (WGS) entry which is preliminary data.</text>
</comment>
<evidence type="ECO:0000313" key="1">
    <source>
        <dbReference type="EMBL" id="MFC3681737.1"/>
    </source>
</evidence>
<reference evidence="2" key="1">
    <citation type="journal article" date="2019" name="Int. J. Syst. Evol. Microbiol.">
        <title>The Global Catalogue of Microorganisms (GCM) 10K type strain sequencing project: providing services to taxonomists for standard genome sequencing and annotation.</title>
        <authorList>
            <consortium name="The Broad Institute Genomics Platform"/>
            <consortium name="The Broad Institute Genome Sequencing Center for Infectious Disease"/>
            <person name="Wu L."/>
            <person name="Ma J."/>
        </authorList>
    </citation>
    <scope>NUCLEOTIDE SEQUENCE [LARGE SCALE GENOMIC DNA]</scope>
    <source>
        <strain evidence="2">KCTC 42424</strain>
    </source>
</reference>
<accession>A0ABV7VWZ3</accession>
<sequence length="72" mass="8195">MDDLAAAHPEGQFLFIVEGVLMYFGQPQELVFHALLRGHNGVYADVAIASSQQKAEEYCRQWLDNPVVRQYL</sequence>
<gene>
    <name evidence="1" type="ORF">ACFOMG_16675</name>
</gene>
<dbReference type="EMBL" id="JBHRYB010000024">
    <property type="protein sequence ID" value="MFC3681737.1"/>
    <property type="molecule type" value="Genomic_DNA"/>
</dbReference>
<name>A0ABV7VWZ3_9GAMM</name>
<dbReference type="Proteomes" id="UP001595722">
    <property type="component" value="Unassembled WGS sequence"/>
</dbReference>